<feature type="region of interest" description="Disordered" evidence="1">
    <location>
        <begin position="405"/>
        <end position="440"/>
    </location>
</feature>
<accession>A0A0A1TC95</accession>
<evidence type="ECO:0008006" key="4">
    <source>
        <dbReference type="Google" id="ProtNLM"/>
    </source>
</evidence>
<feature type="region of interest" description="Disordered" evidence="1">
    <location>
        <begin position="113"/>
        <end position="175"/>
    </location>
</feature>
<dbReference type="HOGENOM" id="CLU_008913_1_1_1"/>
<organism evidence="2 3">
    <name type="scientific">[Torrubiella] hemipterigena</name>
    <dbReference type="NCBI Taxonomy" id="1531966"/>
    <lineage>
        <taxon>Eukaryota</taxon>
        <taxon>Fungi</taxon>
        <taxon>Dikarya</taxon>
        <taxon>Ascomycota</taxon>
        <taxon>Pezizomycotina</taxon>
        <taxon>Sordariomycetes</taxon>
        <taxon>Hypocreomycetidae</taxon>
        <taxon>Hypocreales</taxon>
        <taxon>Clavicipitaceae</taxon>
        <taxon>Clavicipitaceae incertae sedis</taxon>
        <taxon>'Torrubiella' clade</taxon>
    </lineage>
</organism>
<dbReference type="STRING" id="1531966.A0A0A1TC95"/>
<evidence type="ECO:0000256" key="1">
    <source>
        <dbReference type="SAM" id="MobiDB-lite"/>
    </source>
</evidence>
<feature type="region of interest" description="Disordered" evidence="1">
    <location>
        <begin position="287"/>
        <end position="307"/>
    </location>
</feature>
<dbReference type="EMBL" id="CDHN01000002">
    <property type="protein sequence ID" value="CEJ85756.1"/>
    <property type="molecule type" value="Genomic_DNA"/>
</dbReference>
<feature type="region of interest" description="Disordered" evidence="1">
    <location>
        <begin position="538"/>
        <end position="558"/>
    </location>
</feature>
<sequence>MKDAVVSQVRDIHIESYSPDTVDACQRFDIDADAFNCGMMGTVTTVITSDGSARHATKTLESPTIKRNAHRSSMLPQLRKFNLSKGYSADSTDDSVRGKGLRLLDQILSHDQRLPEKSSAANWNKSRNRSPTSSFNSLGRSLDGTTTTTAPSVAQTPATSASSTPSMSKDEFDALPPTIQRKYFSTLERLRFAQTPPGSATSIDTFETAPELPQDESTTLDRNQFRPVLKSRSTETALARPRTRASRVFPNPSEQQRALTRDDLAINAKRKSIILDATDEAVINWGKRQPSRRETHKPQNLSTSSSVTIRPGSLYKAASVDHLRRRMHSQTGHEGWLDGRLKATEDSIYDSFRWFDEDDSLDLRLNMEDYHDALRQNSQPKSQASSLRRHLSISSKLTFRQSISLSRPGTNDANGPSFFGGPGSISSTPSSPTHGRRRSRALSLMSPTKLMMPSQDALASPTNEPVIHYQDPETRLKLRAYLASPHKFDEAVEFGFPSVDKPQEVEDKHPTRSDSLAMPHEGGLQIMKTLPEDRRCSMYSDDATTSEPDSPRTPNTLEKPVLPQLLQTEVAPKTANKGDYAQAPAASREMTLRMTLTRPDLRADEEKIYGWQKAKMTAIPTVDEPNSPTTLKRDGNSKESIERELAAIDLENLLSGDHGPMRRFWNRVRRA</sequence>
<feature type="compositionally biased region" description="Polar residues" evidence="1">
    <location>
        <begin position="298"/>
        <end position="307"/>
    </location>
</feature>
<evidence type="ECO:0000313" key="2">
    <source>
        <dbReference type="EMBL" id="CEJ85756.1"/>
    </source>
</evidence>
<feature type="region of interest" description="Disordered" evidence="1">
    <location>
        <begin position="230"/>
        <end position="256"/>
    </location>
</feature>
<gene>
    <name evidence="2" type="ORF">VHEMI03904</name>
</gene>
<evidence type="ECO:0000313" key="3">
    <source>
        <dbReference type="Proteomes" id="UP000039046"/>
    </source>
</evidence>
<feature type="compositionally biased region" description="Polar residues" evidence="1">
    <location>
        <begin position="119"/>
        <end position="139"/>
    </location>
</feature>
<dbReference type="AlphaFoldDB" id="A0A0A1TC95"/>
<proteinExistence type="predicted"/>
<feature type="compositionally biased region" description="Polar residues" evidence="1">
    <location>
        <begin position="542"/>
        <end position="556"/>
    </location>
</feature>
<keyword evidence="3" id="KW-1185">Reference proteome</keyword>
<name>A0A0A1TC95_9HYPO</name>
<protein>
    <recommendedName>
        <fullName evidence="4">Mucin</fullName>
    </recommendedName>
</protein>
<feature type="compositionally biased region" description="Low complexity" evidence="1">
    <location>
        <begin position="145"/>
        <end position="166"/>
    </location>
</feature>
<feature type="compositionally biased region" description="Polar residues" evidence="1">
    <location>
        <begin position="405"/>
        <end position="414"/>
    </location>
</feature>
<dbReference type="Proteomes" id="UP000039046">
    <property type="component" value="Unassembled WGS sequence"/>
</dbReference>
<feature type="compositionally biased region" description="Low complexity" evidence="1">
    <location>
        <begin position="424"/>
        <end position="433"/>
    </location>
</feature>
<reference evidence="2 3" key="1">
    <citation type="journal article" date="2015" name="Genome Announc.">
        <title>Draft Genome Sequence and Gene Annotation of the Entomopathogenic Fungus Verticillium hemipterigenum.</title>
        <authorList>
            <person name="Horn F."/>
            <person name="Habel A."/>
            <person name="Scharf D.H."/>
            <person name="Dworschak J."/>
            <person name="Brakhage A.A."/>
            <person name="Guthke R."/>
            <person name="Hertweck C."/>
            <person name="Linde J."/>
        </authorList>
    </citation>
    <scope>NUCLEOTIDE SEQUENCE [LARGE SCALE GENOMIC DNA]</scope>
</reference>